<dbReference type="Pfam" id="PF00067">
    <property type="entry name" value="p450"/>
    <property type="match status" value="1"/>
</dbReference>
<proteinExistence type="inferred from homology"/>
<dbReference type="InterPro" id="IPR017972">
    <property type="entry name" value="Cyt_P450_CS"/>
</dbReference>
<dbReference type="SUPFAM" id="SSF48264">
    <property type="entry name" value="Cytochrome P450"/>
    <property type="match status" value="1"/>
</dbReference>
<evidence type="ECO:0000256" key="5">
    <source>
        <dbReference type="ARBA" id="ARBA00022723"/>
    </source>
</evidence>
<evidence type="ECO:0000313" key="14">
    <source>
        <dbReference type="EMBL" id="GFP86074.1"/>
    </source>
</evidence>
<dbReference type="PRINTS" id="PR00463">
    <property type="entry name" value="EP450I"/>
</dbReference>
<keyword evidence="10 13" id="KW-0472">Membrane</keyword>
<dbReference type="InterPro" id="IPR001128">
    <property type="entry name" value="Cyt_P450"/>
</dbReference>
<keyword evidence="5 11" id="KW-0479">Metal-binding</keyword>
<evidence type="ECO:0000256" key="2">
    <source>
        <dbReference type="ARBA" id="ARBA00010617"/>
    </source>
</evidence>
<dbReference type="PRINTS" id="PR00385">
    <property type="entry name" value="P450"/>
</dbReference>
<dbReference type="PROSITE" id="PS00086">
    <property type="entry name" value="CYTOCHROME_P450"/>
    <property type="match status" value="1"/>
</dbReference>
<dbReference type="PANTHER" id="PTHR24282:SF273">
    <property type="entry name" value="CYTOCHROME P450 CYP72A219-LIKE"/>
    <property type="match status" value="1"/>
</dbReference>
<feature type="binding site" description="axial binding residue" evidence="11">
    <location>
        <position position="464"/>
    </location>
    <ligand>
        <name>heme</name>
        <dbReference type="ChEBI" id="CHEBI:30413"/>
    </ligand>
    <ligandPart>
        <name>Fe</name>
        <dbReference type="ChEBI" id="CHEBI:18248"/>
    </ligandPart>
</feature>
<dbReference type="EMBL" id="BMAC01000118">
    <property type="protein sequence ID" value="GFP86074.1"/>
    <property type="molecule type" value="Genomic_DNA"/>
</dbReference>
<gene>
    <name evidence="14" type="ORF">PHJA_000751300</name>
</gene>
<evidence type="ECO:0000256" key="8">
    <source>
        <dbReference type="ARBA" id="ARBA00023004"/>
    </source>
</evidence>
<keyword evidence="7 12" id="KW-0560">Oxidoreductase</keyword>
<evidence type="ECO:0000256" key="9">
    <source>
        <dbReference type="ARBA" id="ARBA00023033"/>
    </source>
</evidence>
<sequence length="516" mass="59286">MLNYVIVSLLTIVAVWAWKILSWAWLEPRSMEKFLRKQGLSGNSYRFLLGDSKEIADMYEEANSSVIGPCDDIVPRVMPFIHKTINTYGTNAFAWIGPKARIIISEPELMRVVLNKHRNYQKSFRVSNKIIRLAIGGLVYYEGDEWSKSRMKLNPAFHLDKLKQMVPTMQGCTDNILNQWKNKISEDGTCVVDVLHYLEDYSGSVVTHSLFHTTFNDEMRRNFHYLRDLTIMTDTASKPFNFPGSEYLPTETKRKAKEMEKIVRRSFTRMIDERLKDRKSGALDSDRDLLDLFLDELYEQDGKNSRDRDSVIEEAIAQTKLFYFAGYDTTSNLLVWTMVSLAIHQNWQARAREEVLQVLGQNDTLTSDGLSQLKVVNMILLEVLRLYPPVMELSRVVEEETQLGNLRIPKGVLLQLPVALLHRKPEIWGKDALDFRPDRFAEGVLKAANGQAALMPFSWGPRICIGQHFAMMEGKAFVAQLLRTFSFELAPTYKHAPYAAFTVQPQFGAPLLLRKL</sequence>
<evidence type="ECO:0000256" key="7">
    <source>
        <dbReference type="ARBA" id="ARBA00023002"/>
    </source>
</evidence>
<keyword evidence="6 13" id="KW-1133">Transmembrane helix</keyword>
<dbReference type="Proteomes" id="UP000653305">
    <property type="component" value="Unassembled WGS sequence"/>
</dbReference>
<feature type="transmembrane region" description="Helical" evidence="13">
    <location>
        <begin position="6"/>
        <end position="26"/>
    </location>
</feature>
<dbReference type="GO" id="GO:0005506">
    <property type="term" value="F:iron ion binding"/>
    <property type="evidence" value="ECO:0007669"/>
    <property type="project" value="InterPro"/>
</dbReference>
<accession>A0A830BNG4</accession>
<evidence type="ECO:0000256" key="13">
    <source>
        <dbReference type="SAM" id="Phobius"/>
    </source>
</evidence>
<dbReference type="InterPro" id="IPR050665">
    <property type="entry name" value="Cytochrome_P450_Monooxygen"/>
</dbReference>
<keyword evidence="15" id="KW-1185">Reference proteome</keyword>
<evidence type="ECO:0000256" key="10">
    <source>
        <dbReference type="ARBA" id="ARBA00023136"/>
    </source>
</evidence>
<dbReference type="OrthoDB" id="1470350at2759"/>
<evidence type="ECO:0000256" key="11">
    <source>
        <dbReference type="PIRSR" id="PIRSR602401-1"/>
    </source>
</evidence>
<comment type="similarity">
    <text evidence="2 12">Belongs to the cytochrome P450 family.</text>
</comment>
<evidence type="ECO:0000256" key="4">
    <source>
        <dbReference type="ARBA" id="ARBA00022692"/>
    </source>
</evidence>
<dbReference type="GO" id="GO:0020037">
    <property type="term" value="F:heme binding"/>
    <property type="evidence" value="ECO:0007669"/>
    <property type="project" value="InterPro"/>
</dbReference>
<evidence type="ECO:0000256" key="6">
    <source>
        <dbReference type="ARBA" id="ARBA00022989"/>
    </source>
</evidence>
<evidence type="ECO:0000256" key="12">
    <source>
        <dbReference type="RuleBase" id="RU000461"/>
    </source>
</evidence>
<evidence type="ECO:0000256" key="1">
    <source>
        <dbReference type="ARBA" id="ARBA00004167"/>
    </source>
</evidence>
<comment type="subcellular location">
    <subcellularLocation>
        <location evidence="1">Membrane</location>
        <topology evidence="1">Single-pass membrane protein</topology>
    </subcellularLocation>
</comment>
<protein>
    <submittedName>
        <fullName evidence="14">Cytochrome p450 cyp72a219</fullName>
    </submittedName>
</protein>
<comment type="cofactor">
    <cofactor evidence="11">
        <name>heme</name>
        <dbReference type="ChEBI" id="CHEBI:30413"/>
    </cofactor>
</comment>
<dbReference type="GO" id="GO:0016705">
    <property type="term" value="F:oxidoreductase activity, acting on paired donors, with incorporation or reduction of molecular oxygen"/>
    <property type="evidence" value="ECO:0007669"/>
    <property type="project" value="InterPro"/>
</dbReference>
<reference evidence="14" key="1">
    <citation type="submission" date="2020-07" db="EMBL/GenBank/DDBJ databases">
        <title>Ethylene signaling mediates host invasion by parasitic plants.</title>
        <authorList>
            <person name="Yoshida S."/>
        </authorList>
    </citation>
    <scope>NUCLEOTIDE SEQUENCE</scope>
    <source>
        <strain evidence="14">Okayama</strain>
    </source>
</reference>
<comment type="caution">
    <text evidence="14">The sequence shown here is derived from an EMBL/GenBank/DDBJ whole genome shotgun (WGS) entry which is preliminary data.</text>
</comment>
<name>A0A830BNG4_9LAMI</name>
<dbReference type="Gene3D" id="1.10.630.10">
    <property type="entry name" value="Cytochrome P450"/>
    <property type="match status" value="1"/>
</dbReference>
<dbReference type="AlphaFoldDB" id="A0A830BNG4"/>
<organism evidence="14 15">
    <name type="scientific">Phtheirospermum japonicum</name>
    <dbReference type="NCBI Taxonomy" id="374723"/>
    <lineage>
        <taxon>Eukaryota</taxon>
        <taxon>Viridiplantae</taxon>
        <taxon>Streptophyta</taxon>
        <taxon>Embryophyta</taxon>
        <taxon>Tracheophyta</taxon>
        <taxon>Spermatophyta</taxon>
        <taxon>Magnoliopsida</taxon>
        <taxon>eudicotyledons</taxon>
        <taxon>Gunneridae</taxon>
        <taxon>Pentapetalae</taxon>
        <taxon>asterids</taxon>
        <taxon>lamiids</taxon>
        <taxon>Lamiales</taxon>
        <taxon>Orobanchaceae</taxon>
        <taxon>Orobanchaceae incertae sedis</taxon>
        <taxon>Phtheirospermum</taxon>
    </lineage>
</organism>
<keyword evidence="9 12" id="KW-0503">Monooxygenase</keyword>
<dbReference type="InterPro" id="IPR036396">
    <property type="entry name" value="Cyt_P450_sf"/>
</dbReference>
<keyword evidence="3 11" id="KW-0349">Heme</keyword>
<dbReference type="PANTHER" id="PTHR24282">
    <property type="entry name" value="CYTOCHROME P450 FAMILY MEMBER"/>
    <property type="match status" value="1"/>
</dbReference>
<keyword evidence="4 13" id="KW-0812">Transmembrane</keyword>
<evidence type="ECO:0000313" key="15">
    <source>
        <dbReference type="Proteomes" id="UP000653305"/>
    </source>
</evidence>
<keyword evidence="8 11" id="KW-0408">Iron</keyword>
<dbReference type="GO" id="GO:0016020">
    <property type="term" value="C:membrane"/>
    <property type="evidence" value="ECO:0007669"/>
    <property type="project" value="UniProtKB-SubCell"/>
</dbReference>
<evidence type="ECO:0000256" key="3">
    <source>
        <dbReference type="ARBA" id="ARBA00022617"/>
    </source>
</evidence>
<dbReference type="GO" id="GO:0004497">
    <property type="term" value="F:monooxygenase activity"/>
    <property type="evidence" value="ECO:0007669"/>
    <property type="project" value="UniProtKB-KW"/>
</dbReference>
<dbReference type="InterPro" id="IPR002401">
    <property type="entry name" value="Cyt_P450_E_grp-I"/>
</dbReference>